<sequence length="671" mass="70822">MGFIPRLIEKFLDLANLQKHNDNYQDISNELSSLAGVGRTTESIKGNSDALAALSGNTYTKAQIDGKDTAVATAAQAALDTHKASGDHDARYNTKTQLQTSGQAVVHWDNLSNKPNFADARWKAPVATFANLPLTGNTDGDVRLVLGDETVYEWDGGSGATNKWRAIGAIGNGLTSHSSLTDLTNDDHPQYHTDGRGDARYYIKSVTDTMLGTKINQGGTLDADLNFDKHEAKNLVIHKSNTAPASPTEGQPWYDSANHALMIYKGSVQGWVDVSGKGALIRDQEWIALPGQTVFDITVGQYEVNTNAVTIYKKNAGTGKYEVVPEEEYQETNATRFTLLSAAAGGEGYFIRFFENSPEVINQSVKRDGTLQVNLNSDMLNGKHDADFALVGHDHSTGTKISSSGLANGAATDTIIGNRTVDDTATPNAGPNTITNLFNYFGKMIRQITGEASWVTAPAMTIAAIATALGLKAPLASPALTGIPTTSTAAAATSTTQIASTAFTQAAIDAKYTASDILAKIKTVDGNGSGLDADTLRGAIYDTNPSAYTLAQRDGSGVMSATRYFAKTGNKAVDILFDPVTDRGVIGSSDLGIAFKTLLLSASALHYSPDGGVSGYVIWHGGNFPVFSGNGSPEGAITASVGSLYRRLDGGAITTLYVKESGSGNTGWVAK</sequence>
<protein>
    <submittedName>
        <fullName evidence="1">Uncharacterized protein</fullName>
    </submittedName>
</protein>
<name>A0ABT2UTQ4_9BACL</name>
<dbReference type="Proteomes" id="UP001652445">
    <property type="component" value="Unassembled WGS sequence"/>
</dbReference>
<gene>
    <name evidence="1" type="ORF">OB236_38300</name>
</gene>
<proteinExistence type="predicted"/>
<evidence type="ECO:0000313" key="1">
    <source>
        <dbReference type="EMBL" id="MCU6797993.1"/>
    </source>
</evidence>
<reference evidence="1 2" key="1">
    <citation type="submission" date="2022-09" db="EMBL/GenBank/DDBJ databases">
        <authorList>
            <person name="Han X.L."/>
            <person name="Wang Q."/>
            <person name="Lu T."/>
        </authorList>
    </citation>
    <scope>NUCLEOTIDE SEQUENCE [LARGE SCALE GENOMIC DNA]</scope>
    <source>
        <strain evidence="1 2">WQ 127069</strain>
    </source>
</reference>
<accession>A0ABT2UTQ4</accession>
<evidence type="ECO:0000313" key="2">
    <source>
        <dbReference type="Proteomes" id="UP001652445"/>
    </source>
</evidence>
<dbReference type="EMBL" id="JAOQIO010000124">
    <property type="protein sequence ID" value="MCU6797993.1"/>
    <property type="molecule type" value="Genomic_DNA"/>
</dbReference>
<comment type="caution">
    <text evidence="1">The sequence shown here is derived from an EMBL/GenBank/DDBJ whole genome shotgun (WGS) entry which is preliminary data.</text>
</comment>
<keyword evidence="2" id="KW-1185">Reference proteome</keyword>
<dbReference type="RefSeq" id="WP_262688675.1">
    <property type="nucleotide sequence ID" value="NZ_JAOQIO010000124.1"/>
</dbReference>
<organism evidence="1 2">
    <name type="scientific">Paenibacillus baimaensis</name>
    <dbReference type="NCBI Taxonomy" id="2982185"/>
    <lineage>
        <taxon>Bacteria</taxon>
        <taxon>Bacillati</taxon>
        <taxon>Bacillota</taxon>
        <taxon>Bacilli</taxon>
        <taxon>Bacillales</taxon>
        <taxon>Paenibacillaceae</taxon>
        <taxon>Paenibacillus</taxon>
    </lineage>
</organism>